<dbReference type="RefSeq" id="WP_126611966.1">
    <property type="nucleotide sequence ID" value="NZ_CP034562.1"/>
</dbReference>
<dbReference type="PANTHER" id="PTHR43798:SF31">
    <property type="entry name" value="AB HYDROLASE SUPERFAMILY PROTEIN YCLE"/>
    <property type="match status" value="1"/>
</dbReference>
<evidence type="ECO:0000259" key="2">
    <source>
        <dbReference type="Pfam" id="PF00561"/>
    </source>
</evidence>
<gene>
    <name evidence="3" type="ORF">EI427_04235</name>
</gene>
<dbReference type="SUPFAM" id="SSF53474">
    <property type="entry name" value="alpha/beta-Hydrolases"/>
    <property type="match status" value="1"/>
</dbReference>
<dbReference type="EMBL" id="CP034562">
    <property type="protein sequence ID" value="AZQ61461.1"/>
    <property type="molecule type" value="Genomic_DNA"/>
</dbReference>
<keyword evidence="4" id="KW-1185">Reference proteome</keyword>
<dbReference type="PRINTS" id="PR00111">
    <property type="entry name" value="ABHYDROLASE"/>
</dbReference>
<protein>
    <submittedName>
        <fullName evidence="3">Alpha/beta hydrolase</fullName>
    </submittedName>
</protein>
<dbReference type="Pfam" id="PF00561">
    <property type="entry name" value="Abhydrolase_1"/>
    <property type="match status" value="1"/>
</dbReference>
<evidence type="ECO:0000313" key="3">
    <source>
        <dbReference type="EMBL" id="AZQ61461.1"/>
    </source>
</evidence>
<dbReference type="GO" id="GO:0016020">
    <property type="term" value="C:membrane"/>
    <property type="evidence" value="ECO:0007669"/>
    <property type="project" value="TreeGrafter"/>
</dbReference>
<dbReference type="Proteomes" id="UP000267268">
    <property type="component" value="Chromosome 1"/>
</dbReference>
<feature type="domain" description="AB hydrolase-1" evidence="2">
    <location>
        <begin position="22"/>
        <end position="250"/>
    </location>
</feature>
<dbReference type="InterPro" id="IPR000073">
    <property type="entry name" value="AB_hydrolase_1"/>
</dbReference>
<dbReference type="InterPro" id="IPR050266">
    <property type="entry name" value="AB_hydrolase_sf"/>
</dbReference>
<evidence type="ECO:0000256" key="1">
    <source>
        <dbReference type="ARBA" id="ARBA00022801"/>
    </source>
</evidence>
<dbReference type="OrthoDB" id="9780932at2"/>
<proteinExistence type="predicted"/>
<name>A0A3Q9FNX9_9BACT</name>
<reference evidence="3 4" key="1">
    <citation type="submission" date="2018-12" db="EMBL/GenBank/DDBJ databases">
        <title>Flammeovirga pectinis sp. nov., isolated from the gut of the Korean scallop, Patinopecten yessoensis.</title>
        <authorList>
            <person name="Bae J.-W."/>
            <person name="Jeong Y.-S."/>
            <person name="Kang W."/>
        </authorList>
    </citation>
    <scope>NUCLEOTIDE SEQUENCE [LARGE SCALE GENOMIC DNA]</scope>
    <source>
        <strain evidence="3 4">L12M1</strain>
    </source>
</reference>
<accession>A0A3Q9FNX9</accession>
<sequence>MAYLEVNNQELFYADHGDKSAPPILFLHGFLMNSEMFDAQVAFLSSNYRVITIDARAFGKTKWDGEPFSLYDLVDDAISLLDHLSIEKVILAGMSQGGYVALRAALKYKHRINGLVLISTSAVVDPITVKDIYTESRDVWVNNGLVPPLHEGLMTGIIGPKVKYKMYWDKWTPEWKKRTGEEIYHAMNALINRDDIEEFIKEIDVPSLIIHGDADQGIPYEAGLFLHNTLQKSIGMISIEGGCHASIMTHADSVNASLLYYLENDFTKTRESSRY</sequence>
<keyword evidence="1 3" id="KW-0378">Hydrolase</keyword>
<dbReference type="KEGG" id="fll:EI427_04235"/>
<evidence type="ECO:0000313" key="4">
    <source>
        <dbReference type="Proteomes" id="UP000267268"/>
    </source>
</evidence>
<dbReference type="AlphaFoldDB" id="A0A3Q9FNX9"/>
<dbReference type="GO" id="GO:0016787">
    <property type="term" value="F:hydrolase activity"/>
    <property type="evidence" value="ECO:0007669"/>
    <property type="project" value="UniProtKB-KW"/>
</dbReference>
<dbReference type="PANTHER" id="PTHR43798">
    <property type="entry name" value="MONOACYLGLYCEROL LIPASE"/>
    <property type="match status" value="1"/>
</dbReference>
<dbReference type="Gene3D" id="3.40.50.1820">
    <property type="entry name" value="alpha/beta hydrolase"/>
    <property type="match status" value="1"/>
</dbReference>
<organism evidence="3 4">
    <name type="scientific">Flammeovirga pectinis</name>
    <dbReference type="NCBI Taxonomy" id="2494373"/>
    <lineage>
        <taxon>Bacteria</taxon>
        <taxon>Pseudomonadati</taxon>
        <taxon>Bacteroidota</taxon>
        <taxon>Cytophagia</taxon>
        <taxon>Cytophagales</taxon>
        <taxon>Flammeovirgaceae</taxon>
        <taxon>Flammeovirga</taxon>
    </lineage>
</organism>
<dbReference type="InterPro" id="IPR029058">
    <property type="entry name" value="AB_hydrolase_fold"/>
</dbReference>